<dbReference type="Proteomes" id="UP000003226">
    <property type="component" value="Unassembled WGS sequence"/>
</dbReference>
<gene>
    <name evidence="2" type="ORF">UU7_03797</name>
</gene>
<dbReference type="eggNOG" id="ENOG502Z7ZC">
    <property type="taxonomic scope" value="Bacteria"/>
</dbReference>
<evidence type="ECO:0000259" key="1">
    <source>
        <dbReference type="Pfam" id="PF13372"/>
    </source>
</evidence>
<dbReference type="OrthoDB" id="311329at2"/>
<sequence>MRYRVGAFELRATRLARGGFDEGVQPDTILRGINGSFIVSRGNNPDVHLDPFWLHTELPAFRLGGEVGTDRRDTLGLRLRGSMGAFHWDWTAARQGGHSLADRSIDAWGVFAVQSLTLSESGWKPMLTSHLDLASGGGLGDGSSLRNFHPLYASSNYLGESQFLGLSNLLLISPGIMLSPSATTTLSFEYSHARRLDATDAAYAGGMRAYAGTQGVAGHHIGNLMRLSGSWSPSTRLSLNFDVEHLAAGQLLREAGFGSRTYVQLGATCRY</sequence>
<evidence type="ECO:0000313" key="2">
    <source>
        <dbReference type="EMBL" id="EIL95254.1"/>
    </source>
</evidence>
<accession>I4W713</accession>
<reference evidence="2 3" key="1">
    <citation type="journal article" date="2012" name="J. Bacteriol.">
        <title>Genome sequences for six rhodanobacter strains, isolated from soils and the terrestrial subsurface, with variable denitrification capabilities.</title>
        <authorList>
            <person name="Kostka J.E."/>
            <person name="Green S.J."/>
            <person name="Rishishwar L."/>
            <person name="Prakash O."/>
            <person name="Katz L.S."/>
            <person name="Marino-Ramirez L."/>
            <person name="Jordan I.K."/>
            <person name="Munk C."/>
            <person name="Ivanova N."/>
            <person name="Mikhailova N."/>
            <person name="Watson D.B."/>
            <person name="Brown S.D."/>
            <person name="Palumbo A.V."/>
            <person name="Brooks S.C."/>
        </authorList>
    </citation>
    <scope>NUCLEOTIDE SEQUENCE [LARGE SCALE GENOMIC DNA]</scope>
    <source>
        <strain evidence="2 3">B39</strain>
    </source>
</reference>
<dbReference type="EMBL" id="AJXT01000004">
    <property type="protein sequence ID" value="EIL95254.1"/>
    <property type="molecule type" value="Genomic_DNA"/>
</dbReference>
<dbReference type="PATRIC" id="fig|1163407.3.peg.765"/>
<dbReference type="RefSeq" id="WP_007805521.1">
    <property type="nucleotide sequence ID" value="NZ_AJXT01000004.1"/>
</dbReference>
<dbReference type="Pfam" id="PF13372">
    <property type="entry name" value="Alginate_exp"/>
    <property type="match status" value="1"/>
</dbReference>
<dbReference type="InterPro" id="IPR025388">
    <property type="entry name" value="Alginate_export_dom"/>
</dbReference>
<evidence type="ECO:0000313" key="3">
    <source>
        <dbReference type="Proteomes" id="UP000003226"/>
    </source>
</evidence>
<dbReference type="AlphaFoldDB" id="I4W713"/>
<dbReference type="Gene3D" id="2.40.160.100">
    <property type="match status" value="1"/>
</dbReference>
<name>I4W713_9GAMM</name>
<proteinExistence type="predicted"/>
<dbReference type="STRING" id="1163407.UU7_03797"/>
<protein>
    <submittedName>
        <fullName evidence="2">Putative secreted protein</fullName>
    </submittedName>
</protein>
<organism evidence="2 3">
    <name type="scientific">Rhodanobacter spathiphylli B39</name>
    <dbReference type="NCBI Taxonomy" id="1163407"/>
    <lineage>
        <taxon>Bacteria</taxon>
        <taxon>Pseudomonadati</taxon>
        <taxon>Pseudomonadota</taxon>
        <taxon>Gammaproteobacteria</taxon>
        <taxon>Lysobacterales</taxon>
        <taxon>Rhodanobacteraceae</taxon>
        <taxon>Rhodanobacter</taxon>
    </lineage>
</organism>
<comment type="caution">
    <text evidence="2">The sequence shown here is derived from an EMBL/GenBank/DDBJ whole genome shotgun (WGS) entry which is preliminary data.</text>
</comment>
<dbReference type="InterPro" id="IPR053728">
    <property type="entry name" value="Alginate_Permeability_Chnl"/>
</dbReference>
<feature type="domain" description="Alginate export" evidence="1">
    <location>
        <begin position="66"/>
        <end position="262"/>
    </location>
</feature>
<keyword evidence="3" id="KW-1185">Reference proteome</keyword>